<keyword evidence="2 3" id="KW-0808">Transferase</keyword>
<gene>
    <name evidence="5" type="ORF">D8674_024823</name>
</gene>
<evidence type="ECO:0000259" key="4">
    <source>
        <dbReference type="Pfam" id="PF00685"/>
    </source>
</evidence>
<feature type="domain" description="Sulfotransferase" evidence="4">
    <location>
        <begin position="1"/>
        <end position="103"/>
    </location>
</feature>
<evidence type="ECO:0000256" key="2">
    <source>
        <dbReference type="ARBA" id="ARBA00022679"/>
    </source>
</evidence>
<keyword evidence="6" id="KW-1185">Reference proteome</keyword>
<reference evidence="5 6" key="1">
    <citation type="submission" date="2019-09" db="EMBL/GenBank/DDBJ databases">
        <authorList>
            <person name="Ou C."/>
        </authorList>
    </citation>
    <scope>NUCLEOTIDE SEQUENCE [LARGE SCALE GENOMIC DNA]</scope>
    <source>
        <strain evidence="5">S2</strain>
        <tissue evidence="5">Leaf</tissue>
    </source>
</reference>
<comment type="similarity">
    <text evidence="1 3">Belongs to the sulfotransferase 1 family.</text>
</comment>
<evidence type="ECO:0000256" key="3">
    <source>
        <dbReference type="RuleBase" id="RU361155"/>
    </source>
</evidence>
<proteinExistence type="inferred from homology"/>
<dbReference type="OrthoDB" id="205623at2759"/>
<reference evidence="5 6" key="3">
    <citation type="submission" date="2019-11" db="EMBL/GenBank/DDBJ databases">
        <title>A de novo genome assembly of a pear dwarfing rootstock.</title>
        <authorList>
            <person name="Wang F."/>
            <person name="Wang J."/>
            <person name="Li S."/>
            <person name="Zhang Y."/>
            <person name="Fang M."/>
            <person name="Ma L."/>
            <person name="Zhao Y."/>
            <person name="Jiang S."/>
        </authorList>
    </citation>
    <scope>NUCLEOTIDE SEQUENCE [LARGE SCALE GENOMIC DNA]</scope>
    <source>
        <strain evidence="5">S2</strain>
        <tissue evidence="5">Leaf</tissue>
    </source>
</reference>
<evidence type="ECO:0000313" key="5">
    <source>
        <dbReference type="EMBL" id="KAB2622641.1"/>
    </source>
</evidence>
<evidence type="ECO:0000256" key="1">
    <source>
        <dbReference type="ARBA" id="ARBA00005771"/>
    </source>
</evidence>
<sequence length="107" mass="12138">MKQEPVLYVKRLAEFVGQPFSAEEESEGVVDQIIKLCSFEHLSSLGIKKTAQLQEPKASSLKFLVNNRDFFRKGQIGDWKHHFTDEMAKRVDHITGEKIKGSGLTFG</sequence>
<dbReference type="InterPro" id="IPR027417">
    <property type="entry name" value="P-loop_NTPase"/>
</dbReference>
<evidence type="ECO:0000313" key="6">
    <source>
        <dbReference type="Proteomes" id="UP000327157"/>
    </source>
</evidence>
<dbReference type="Pfam" id="PF00685">
    <property type="entry name" value="Sulfotransfer_1"/>
    <property type="match status" value="1"/>
</dbReference>
<dbReference type="EMBL" id="SMOL01000231">
    <property type="protein sequence ID" value="KAB2622641.1"/>
    <property type="molecule type" value="Genomic_DNA"/>
</dbReference>
<name>A0A5N5H8Z9_9ROSA</name>
<dbReference type="InterPro" id="IPR000863">
    <property type="entry name" value="Sulfotransferase_dom"/>
</dbReference>
<organism evidence="5 6">
    <name type="scientific">Pyrus ussuriensis x Pyrus communis</name>
    <dbReference type="NCBI Taxonomy" id="2448454"/>
    <lineage>
        <taxon>Eukaryota</taxon>
        <taxon>Viridiplantae</taxon>
        <taxon>Streptophyta</taxon>
        <taxon>Embryophyta</taxon>
        <taxon>Tracheophyta</taxon>
        <taxon>Spermatophyta</taxon>
        <taxon>Magnoliopsida</taxon>
        <taxon>eudicotyledons</taxon>
        <taxon>Gunneridae</taxon>
        <taxon>Pentapetalae</taxon>
        <taxon>rosids</taxon>
        <taxon>fabids</taxon>
        <taxon>Rosales</taxon>
        <taxon>Rosaceae</taxon>
        <taxon>Amygdaloideae</taxon>
        <taxon>Maleae</taxon>
        <taxon>Pyrus</taxon>
    </lineage>
</organism>
<comment type="caution">
    <text evidence="5">The sequence shown here is derived from an EMBL/GenBank/DDBJ whole genome shotgun (WGS) entry which is preliminary data.</text>
</comment>
<reference evidence="6" key="2">
    <citation type="submission" date="2019-10" db="EMBL/GenBank/DDBJ databases">
        <title>A de novo genome assembly of a pear dwarfing rootstock.</title>
        <authorList>
            <person name="Wang F."/>
            <person name="Wang J."/>
            <person name="Li S."/>
            <person name="Zhang Y."/>
            <person name="Fang M."/>
            <person name="Ma L."/>
            <person name="Zhao Y."/>
            <person name="Jiang S."/>
        </authorList>
    </citation>
    <scope>NUCLEOTIDE SEQUENCE [LARGE SCALE GENOMIC DNA]</scope>
</reference>
<dbReference type="EC" id="2.8.2.-" evidence="3"/>
<protein>
    <recommendedName>
        <fullName evidence="3">Sulfotransferase</fullName>
        <ecNumber evidence="3">2.8.2.-</ecNumber>
    </recommendedName>
</protein>
<dbReference type="Gene3D" id="3.40.50.300">
    <property type="entry name" value="P-loop containing nucleotide triphosphate hydrolases"/>
    <property type="match status" value="1"/>
</dbReference>
<dbReference type="PANTHER" id="PTHR11783">
    <property type="entry name" value="SULFOTRANSFERASE SULT"/>
    <property type="match status" value="1"/>
</dbReference>
<dbReference type="AlphaFoldDB" id="A0A5N5H8Z9"/>
<accession>A0A5N5H8Z9</accession>
<dbReference type="Proteomes" id="UP000327157">
    <property type="component" value="Chromosome 4"/>
</dbReference>
<dbReference type="SUPFAM" id="SSF52540">
    <property type="entry name" value="P-loop containing nucleoside triphosphate hydrolases"/>
    <property type="match status" value="1"/>
</dbReference>
<dbReference type="GO" id="GO:0008146">
    <property type="term" value="F:sulfotransferase activity"/>
    <property type="evidence" value="ECO:0007669"/>
    <property type="project" value="InterPro"/>
</dbReference>